<evidence type="ECO:0000313" key="2">
    <source>
        <dbReference type="Proteomes" id="UP000265520"/>
    </source>
</evidence>
<dbReference type="Proteomes" id="UP000265520">
    <property type="component" value="Unassembled WGS sequence"/>
</dbReference>
<dbReference type="AlphaFoldDB" id="A0A392N2A3"/>
<organism evidence="1 2">
    <name type="scientific">Trifolium medium</name>
    <dbReference type="NCBI Taxonomy" id="97028"/>
    <lineage>
        <taxon>Eukaryota</taxon>
        <taxon>Viridiplantae</taxon>
        <taxon>Streptophyta</taxon>
        <taxon>Embryophyta</taxon>
        <taxon>Tracheophyta</taxon>
        <taxon>Spermatophyta</taxon>
        <taxon>Magnoliopsida</taxon>
        <taxon>eudicotyledons</taxon>
        <taxon>Gunneridae</taxon>
        <taxon>Pentapetalae</taxon>
        <taxon>rosids</taxon>
        <taxon>fabids</taxon>
        <taxon>Fabales</taxon>
        <taxon>Fabaceae</taxon>
        <taxon>Papilionoideae</taxon>
        <taxon>50 kb inversion clade</taxon>
        <taxon>NPAAA clade</taxon>
        <taxon>Hologalegina</taxon>
        <taxon>IRL clade</taxon>
        <taxon>Trifolieae</taxon>
        <taxon>Trifolium</taxon>
    </lineage>
</organism>
<dbReference type="EMBL" id="LXQA010025616">
    <property type="protein sequence ID" value="MCH93713.1"/>
    <property type="molecule type" value="Genomic_DNA"/>
</dbReference>
<keyword evidence="2" id="KW-1185">Reference proteome</keyword>
<accession>A0A392N2A3</accession>
<name>A0A392N2A3_9FABA</name>
<sequence>GQREGLHHFPLDHLDPIFLVPQFFLLPRMDQMLRHLVPHLLLMVFLETLS</sequence>
<protein>
    <submittedName>
        <fullName evidence="1">Uncharacterized protein</fullName>
    </submittedName>
</protein>
<comment type="caution">
    <text evidence="1">The sequence shown here is derived from an EMBL/GenBank/DDBJ whole genome shotgun (WGS) entry which is preliminary data.</text>
</comment>
<feature type="non-terminal residue" evidence="1">
    <location>
        <position position="1"/>
    </location>
</feature>
<reference evidence="1 2" key="1">
    <citation type="journal article" date="2018" name="Front. Plant Sci.">
        <title>Red Clover (Trifolium pratense) and Zigzag Clover (T. medium) - A Picture of Genomic Similarities and Differences.</title>
        <authorList>
            <person name="Dluhosova J."/>
            <person name="Istvanek J."/>
            <person name="Nedelnik J."/>
            <person name="Repkova J."/>
        </authorList>
    </citation>
    <scope>NUCLEOTIDE SEQUENCE [LARGE SCALE GENOMIC DNA]</scope>
    <source>
        <strain evidence="2">cv. 10/8</strain>
        <tissue evidence="1">Leaf</tissue>
    </source>
</reference>
<evidence type="ECO:0000313" key="1">
    <source>
        <dbReference type="EMBL" id="MCH93713.1"/>
    </source>
</evidence>
<proteinExistence type="predicted"/>